<keyword evidence="2" id="KW-1185">Reference proteome</keyword>
<accession>A0A0P1AJ08</accession>
<dbReference type="OrthoDB" id="684045at2759"/>
<evidence type="ECO:0000313" key="1">
    <source>
        <dbReference type="EMBL" id="CEG41165.1"/>
    </source>
</evidence>
<dbReference type="RefSeq" id="XP_024577534.1">
    <property type="nucleotide sequence ID" value="XM_024726904.1"/>
</dbReference>
<dbReference type="OMA" id="PLECPHA"/>
<proteinExistence type="predicted"/>
<dbReference type="AlphaFoldDB" id="A0A0P1AJ08"/>
<reference evidence="2" key="1">
    <citation type="submission" date="2014-09" db="EMBL/GenBank/DDBJ databases">
        <authorList>
            <person name="Sharma Rahul"/>
            <person name="Thines Marco"/>
        </authorList>
    </citation>
    <scope>NUCLEOTIDE SEQUENCE [LARGE SCALE GENOMIC DNA]</scope>
</reference>
<protein>
    <recommendedName>
        <fullName evidence="3">Ankyrin repeat-containing domain</fullName>
    </recommendedName>
</protein>
<sequence>MGNAVALESVAESSRRRMLMQQYNCHSKDYLVANTLMQAFEQRRLCSIHSDRASQTEQDSRNIKPLLSLPLHDIYDVLKHKFGVQLSLEELPIVLQHLGCRVVESSASSSTSNFIFECYTIDGLVEFIAPRRILRQSKSPTQCSYFLKVPDHVTIWHAAKMGDLEIFKAICTTNIDTYRSLDDFENSSLYYASLCGREVIVDFIIKVYEQQNCKICSNEFQRCVTNALTPYTRALLQQKMTLCEVLDAKKHDKKFKDDYFEDEPWFGMMDDNE</sequence>
<dbReference type="STRING" id="4781.A0A0P1AJ08"/>
<evidence type="ECO:0008006" key="3">
    <source>
        <dbReference type="Google" id="ProtNLM"/>
    </source>
</evidence>
<dbReference type="EMBL" id="CCYD01000524">
    <property type="protein sequence ID" value="CEG41165.1"/>
    <property type="molecule type" value="Genomic_DNA"/>
</dbReference>
<evidence type="ECO:0000313" key="2">
    <source>
        <dbReference type="Proteomes" id="UP000054928"/>
    </source>
</evidence>
<organism evidence="1 2">
    <name type="scientific">Plasmopara halstedii</name>
    <name type="common">Downy mildew of sunflower</name>
    <dbReference type="NCBI Taxonomy" id="4781"/>
    <lineage>
        <taxon>Eukaryota</taxon>
        <taxon>Sar</taxon>
        <taxon>Stramenopiles</taxon>
        <taxon>Oomycota</taxon>
        <taxon>Peronosporomycetes</taxon>
        <taxon>Peronosporales</taxon>
        <taxon>Peronosporaceae</taxon>
        <taxon>Plasmopara</taxon>
    </lineage>
</organism>
<name>A0A0P1AJ08_PLAHL</name>
<dbReference type="GeneID" id="36406382"/>
<dbReference type="Proteomes" id="UP000054928">
    <property type="component" value="Unassembled WGS sequence"/>
</dbReference>